<dbReference type="SMR" id="A2F7R4"/>
<keyword evidence="1" id="KW-0472">Membrane</keyword>
<feature type="transmembrane region" description="Helical" evidence="1">
    <location>
        <begin position="83"/>
        <end position="103"/>
    </location>
</feature>
<dbReference type="InterPro" id="IPR039765">
    <property type="entry name" value="Yip5/YIPF1/YIPF2"/>
</dbReference>
<dbReference type="GO" id="GO:0005794">
    <property type="term" value="C:Golgi apparatus"/>
    <property type="evidence" value="ECO:0000318"/>
    <property type="project" value="GO_Central"/>
</dbReference>
<dbReference type="VEuPathDB" id="TrichDB:TVAG_433690"/>
<dbReference type="EMBL" id="DS113652">
    <property type="protein sequence ID" value="EAX99041.1"/>
    <property type="molecule type" value="Genomic_DNA"/>
</dbReference>
<dbReference type="VEuPathDB" id="TrichDB:TVAGG3_0248240"/>
<gene>
    <name evidence="2" type="ORF">TVAG_433690</name>
</gene>
<organism evidence="2 3">
    <name type="scientific">Trichomonas vaginalis (strain ATCC PRA-98 / G3)</name>
    <dbReference type="NCBI Taxonomy" id="412133"/>
    <lineage>
        <taxon>Eukaryota</taxon>
        <taxon>Metamonada</taxon>
        <taxon>Parabasalia</taxon>
        <taxon>Trichomonadida</taxon>
        <taxon>Trichomonadidae</taxon>
        <taxon>Trichomonas</taxon>
    </lineage>
</organism>
<dbReference type="AlphaFoldDB" id="A2F7R4"/>
<dbReference type="OrthoDB" id="10256463at2759"/>
<keyword evidence="3" id="KW-1185">Reference proteome</keyword>
<keyword evidence="1" id="KW-1133">Transmembrane helix</keyword>
<dbReference type="PANTHER" id="PTHR12822">
    <property type="entry name" value="PROTEIN YIPF"/>
    <property type="match status" value="1"/>
</dbReference>
<proteinExistence type="predicted"/>
<dbReference type="InParanoid" id="A2F7R4"/>
<keyword evidence="1" id="KW-0812">Transmembrane</keyword>
<dbReference type="GO" id="GO:0016192">
    <property type="term" value="P:vesicle-mediated transport"/>
    <property type="evidence" value="ECO:0007669"/>
    <property type="project" value="InterPro"/>
</dbReference>
<feature type="transmembrane region" description="Helical" evidence="1">
    <location>
        <begin position="175"/>
        <end position="191"/>
    </location>
</feature>
<protein>
    <recommendedName>
        <fullName evidence="4">Protein YIPF</fullName>
    </recommendedName>
</protein>
<evidence type="ECO:0000313" key="2">
    <source>
        <dbReference type="EMBL" id="EAX99041.1"/>
    </source>
</evidence>
<evidence type="ECO:0008006" key="4">
    <source>
        <dbReference type="Google" id="ProtNLM"/>
    </source>
</evidence>
<dbReference type="Proteomes" id="UP000001542">
    <property type="component" value="Unassembled WGS sequence"/>
</dbReference>
<feature type="transmembrane region" description="Helical" evidence="1">
    <location>
        <begin position="145"/>
        <end position="168"/>
    </location>
</feature>
<dbReference type="KEGG" id="tva:4756846"/>
<name>A2F7R4_TRIV3</name>
<dbReference type="GO" id="GO:0031267">
    <property type="term" value="F:small GTPase binding"/>
    <property type="evidence" value="ECO:0007669"/>
    <property type="project" value="InterPro"/>
</dbReference>
<dbReference type="FunCoup" id="A2F7R4">
    <property type="interactions" value="311"/>
</dbReference>
<dbReference type="STRING" id="5722.A2F7R4"/>
<feature type="transmembrane region" description="Helical" evidence="1">
    <location>
        <begin position="211"/>
        <end position="228"/>
    </location>
</feature>
<sequence length="229" mass="25805">MSDQDDLIFSQLQQELPPEHVMVEPEPHDNEDLSQISVFSIKFYRQFFNIDTMDVLKRILIAINPADSKFFVNSVPPDLFGPLWISITISFLSIVFGSISRMISLKKKYFSFGKYVFANLIVFIFVFGGPIAWKYFTKQLDSPSLISIMSLIGYLMSTNLISTFICLIAGRSADILISFIFGSVAGVLLFLKLKSAFLDPTSQTKSFMPNLVSGICMMITFGLLQIVSR</sequence>
<dbReference type="RefSeq" id="XP_001311971.1">
    <property type="nucleotide sequence ID" value="XM_001311970.1"/>
</dbReference>
<evidence type="ECO:0000313" key="3">
    <source>
        <dbReference type="Proteomes" id="UP000001542"/>
    </source>
</evidence>
<evidence type="ECO:0000256" key="1">
    <source>
        <dbReference type="SAM" id="Phobius"/>
    </source>
</evidence>
<dbReference type="PANTHER" id="PTHR12822:SF2">
    <property type="entry name" value="PROTEIN YIPF"/>
    <property type="match status" value="1"/>
</dbReference>
<reference evidence="2" key="1">
    <citation type="submission" date="2006-10" db="EMBL/GenBank/DDBJ databases">
        <authorList>
            <person name="Amadeo P."/>
            <person name="Zhao Q."/>
            <person name="Wortman J."/>
            <person name="Fraser-Liggett C."/>
            <person name="Carlton J."/>
        </authorList>
    </citation>
    <scope>NUCLEOTIDE SEQUENCE</scope>
    <source>
        <strain evidence="2">G3</strain>
    </source>
</reference>
<reference evidence="2" key="2">
    <citation type="journal article" date="2007" name="Science">
        <title>Draft genome sequence of the sexually transmitted pathogen Trichomonas vaginalis.</title>
        <authorList>
            <person name="Carlton J.M."/>
            <person name="Hirt R.P."/>
            <person name="Silva J.C."/>
            <person name="Delcher A.L."/>
            <person name="Schatz M."/>
            <person name="Zhao Q."/>
            <person name="Wortman J.R."/>
            <person name="Bidwell S.L."/>
            <person name="Alsmark U.C.M."/>
            <person name="Besteiro S."/>
            <person name="Sicheritz-Ponten T."/>
            <person name="Noel C.J."/>
            <person name="Dacks J.B."/>
            <person name="Foster P.G."/>
            <person name="Simillion C."/>
            <person name="Van de Peer Y."/>
            <person name="Miranda-Saavedra D."/>
            <person name="Barton G.J."/>
            <person name="Westrop G.D."/>
            <person name="Mueller S."/>
            <person name="Dessi D."/>
            <person name="Fiori P.L."/>
            <person name="Ren Q."/>
            <person name="Paulsen I."/>
            <person name="Zhang H."/>
            <person name="Bastida-Corcuera F.D."/>
            <person name="Simoes-Barbosa A."/>
            <person name="Brown M.T."/>
            <person name="Hayes R.D."/>
            <person name="Mukherjee M."/>
            <person name="Okumura C.Y."/>
            <person name="Schneider R."/>
            <person name="Smith A.J."/>
            <person name="Vanacova S."/>
            <person name="Villalvazo M."/>
            <person name="Haas B.J."/>
            <person name="Pertea M."/>
            <person name="Feldblyum T.V."/>
            <person name="Utterback T.R."/>
            <person name="Shu C.L."/>
            <person name="Osoegawa K."/>
            <person name="de Jong P.J."/>
            <person name="Hrdy I."/>
            <person name="Horvathova L."/>
            <person name="Zubacova Z."/>
            <person name="Dolezal P."/>
            <person name="Malik S.B."/>
            <person name="Logsdon J.M. Jr."/>
            <person name="Henze K."/>
            <person name="Gupta A."/>
            <person name="Wang C.C."/>
            <person name="Dunne R.L."/>
            <person name="Upcroft J.A."/>
            <person name="Upcroft P."/>
            <person name="White O."/>
            <person name="Salzberg S.L."/>
            <person name="Tang P."/>
            <person name="Chiu C.-H."/>
            <person name="Lee Y.-S."/>
            <person name="Embley T.M."/>
            <person name="Coombs G.H."/>
            <person name="Mottram J.C."/>
            <person name="Tachezy J."/>
            <person name="Fraser-Liggett C.M."/>
            <person name="Johnson P.J."/>
        </authorList>
    </citation>
    <scope>NUCLEOTIDE SEQUENCE [LARGE SCALE GENOMIC DNA]</scope>
    <source>
        <strain evidence="2">G3</strain>
    </source>
</reference>
<feature type="transmembrane region" description="Helical" evidence="1">
    <location>
        <begin position="115"/>
        <end position="133"/>
    </location>
</feature>
<accession>A2F7R4</accession>